<sequence>MWDSLQRALDTVSVGYDRIAVIDLLQRAGKVPSEEEQAFVDNFDAAQGELDEKIPILSRWISRLEARERQAFCDLNPEVVGRYNILVAPDPDRSHINN</sequence>
<keyword evidence="2" id="KW-1185">Reference proteome</keyword>
<dbReference type="Proteomes" id="UP001150941">
    <property type="component" value="Unassembled WGS sequence"/>
</dbReference>
<name>A0A9W9P6L7_9EURO</name>
<organism evidence="1 2">
    <name type="scientific">Penicillium chermesinum</name>
    <dbReference type="NCBI Taxonomy" id="63820"/>
    <lineage>
        <taxon>Eukaryota</taxon>
        <taxon>Fungi</taxon>
        <taxon>Dikarya</taxon>
        <taxon>Ascomycota</taxon>
        <taxon>Pezizomycotina</taxon>
        <taxon>Eurotiomycetes</taxon>
        <taxon>Eurotiomycetidae</taxon>
        <taxon>Eurotiales</taxon>
        <taxon>Aspergillaceae</taxon>
        <taxon>Penicillium</taxon>
    </lineage>
</organism>
<accession>A0A9W9P6L7</accession>
<dbReference type="EMBL" id="JAPQKS010000003">
    <property type="protein sequence ID" value="KAJ5238820.1"/>
    <property type="molecule type" value="Genomic_DNA"/>
</dbReference>
<comment type="caution">
    <text evidence="1">The sequence shown here is derived from an EMBL/GenBank/DDBJ whole genome shotgun (WGS) entry which is preliminary data.</text>
</comment>
<protein>
    <submittedName>
        <fullName evidence="1">Uncharacterized protein</fullName>
    </submittedName>
</protein>
<gene>
    <name evidence="1" type="ORF">N7468_003439</name>
</gene>
<reference evidence="1" key="1">
    <citation type="submission" date="2022-11" db="EMBL/GenBank/DDBJ databases">
        <authorList>
            <person name="Petersen C."/>
        </authorList>
    </citation>
    <scope>NUCLEOTIDE SEQUENCE</scope>
    <source>
        <strain evidence="1">IBT 19713</strain>
    </source>
</reference>
<reference evidence="1" key="2">
    <citation type="journal article" date="2023" name="IMA Fungus">
        <title>Comparative genomic study of the Penicillium genus elucidates a diverse pangenome and 15 lateral gene transfer events.</title>
        <authorList>
            <person name="Petersen C."/>
            <person name="Sorensen T."/>
            <person name="Nielsen M.R."/>
            <person name="Sondergaard T.E."/>
            <person name="Sorensen J.L."/>
            <person name="Fitzpatrick D.A."/>
            <person name="Frisvad J.C."/>
            <person name="Nielsen K.L."/>
        </authorList>
    </citation>
    <scope>NUCLEOTIDE SEQUENCE</scope>
    <source>
        <strain evidence="1">IBT 19713</strain>
    </source>
</reference>
<dbReference type="AlphaFoldDB" id="A0A9W9P6L7"/>
<dbReference type="GeneID" id="83200039"/>
<proteinExistence type="predicted"/>
<evidence type="ECO:0000313" key="2">
    <source>
        <dbReference type="Proteomes" id="UP001150941"/>
    </source>
</evidence>
<dbReference type="RefSeq" id="XP_058331739.1">
    <property type="nucleotide sequence ID" value="XM_058472736.1"/>
</dbReference>
<evidence type="ECO:0000313" key="1">
    <source>
        <dbReference type="EMBL" id="KAJ5238820.1"/>
    </source>
</evidence>